<proteinExistence type="predicted"/>
<evidence type="ECO:0000313" key="2">
    <source>
        <dbReference type="EMBL" id="MCP2007227.1"/>
    </source>
</evidence>
<dbReference type="Proteomes" id="UP001155901">
    <property type="component" value="Unassembled WGS sequence"/>
</dbReference>
<dbReference type="AlphaFoldDB" id="A0AA41H962"/>
<evidence type="ECO:0000313" key="3">
    <source>
        <dbReference type="Proteomes" id="UP001155901"/>
    </source>
</evidence>
<accession>A0AA41H962</accession>
<evidence type="ECO:0000313" key="4">
    <source>
        <dbReference type="Proteomes" id="UP001162889"/>
    </source>
</evidence>
<dbReference type="Proteomes" id="UP001162889">
    <property type="component" value="Unassembled WGS sequence"/>
</dbReference>
<gene>
    <name evidence="1" type="ORF">KVP70_25920</name>
    <name evidence="2" type="ORF">L1274_000920</name>
</gene>
<dbReference type="EMBL" id="JAHTGR010000016">
    <property type="protein sequence ID" value="MBV6324378.1"/>
    <property type="molecule type" value="Genomic_DNA"/>
</dbReference>
<reference evidence="2" key="2">
    <citation type="submission" date="2022-03" db="EMBL/GenBank/DDBJ databases">
        <title>Genome Encyclopedia of Bacteria and Archaea VI: Functional Genomics of Type Strains.</title>
        <authorList>
            <person name="Whitman W."/>
        </authorList>
    </citation>
    <scope>NUCLEOTIDE SEQUENCE</scope>
    <source>
        <strain evidence="2">HSC-15S17</strain>
    </source>
</reference>
<keyword evidence="4" id="KW-1185">Reference proteome</keyword>
<protein>
    <submittedName>
        <fullName evidence="1">Uncharacterized protein</fullName>
    </submittedName>
</protein>
<evidence type="ECO:0000313" key="1">
    <source>
        <dbReference type="EMBL" id="MBV6324378.1"/>
    </source>
</evidence>
<organism evidence="1 3">
    <name type="scientific">Duganella violaceipulchra</name>
    <dbReference type="NCBI Taxonomy" id="2849652"/>
    <lineage>
        <taxon>Bacteria</taxon>
        <taxon>Pseudomonadati</taxon>
        <taxon>Pseudomonadota</taxon>
        <taxon>Betaproteobacteria</taxon>
        <taxon>Burkholderiales</taxon>
        <taxon>Oxalobacteraceae</taxon>
        <taxon>Telluria group</taxon>
        <taxon>Duganella</taxon>
    </lineage>
</organism>
<reference evidence="1" key="1">
    <citation type="submission" date="2021-07" db="EMBL/GenBank/DDBJ databases">
        <title>Characterization of violacein-producing bacteria and related species.</title>
        <authorList>
            <person name="Wilson H.S."/>
            <person name="De Leon M.E."/>
        </authorList>
    </citation>
    <scope>NUCLEOTIDE SEQUENCE</scope>
    <source>
        <strain evidence="1">HSC-15S17</strain>
    </source>
</reference>
<sequence length="189" mass="20156">MPNIALNRFATELCRDMLSGAVLDQGYQSGVFVAVGTHTGLQACFLDALEKRLLGSGAKVMRLRAHEFSGRDVLERVTAAAAIQTRVGGRAGQSSDLNDLILQTTSSGTALVMLIENVYAWADSPEGIRMLRALKACRDATNLALGSRAKLLIVGTGSSTKLADLTRDRAQAFYGAIYLTLPEPENPSA</sequence>
<comment type="caution">
    <text evidence="1">The sequence shown here is derived from an EMBL/GenBank/DDBJ whole genome shotgun (WGS) entry which is preliminary data.</text>
</comment>
<dbReference type="RefSeq" id="WP_217945299.1">
    <property type="nucleotide sequence ID" value="NZ_JAHTGR010000016.1"/>
</dbReference>
<dbReference type="EMBL" id="JALJZU010000002">
    <property type="protein sequence ID" value="MCP2007227.1"/>
    <property type="molecule type" value="Genomic_DNA"/>
</dbReference>
<name>A0AA41H962_9BURK</name>